<dbReference type="InterPro" id="IPR001314">
    <property type="entry name" value="Peptidase_S1A"/>
</dbReference>
<evidence type="ECO:0000256" key="4">
    <source>
        <dbReference type="ARBA" id="ARBA00022729"/>
    </source>
</evidence>
<dbReference type="GO" id="GO:0004252">
    <property type="term" value="F:serine-type endopeptidase activity"/>
    <property type="evidence" value="ECO:0007669"/>
    <property type="project" value="InterPro"/>
</dbReference>
<dbReference type="OrthoDB" id="6261922at2759"/>
<keyword evidence="7" id="KW-0865">Zymogen</keyword>
<dbReference type="InterPro" id="IPR001254">
    <property type="entry name" value="Trypsin_dom"/>
</dbReference>
<feature type="domain" description="Peptidase S1" evidence="11">
    <location>
        <begin position="48"/>
        <end position="291"/>
    </location>
</feature>
<feature type="signal peptide" evidence="10">
    <location>
        <begin position="1"/>
        <end position="28"/>
    </location>
</feature>
<evidence type="ECO:0000259" key="11">
    <source>
        <dbReference type="PROSITE" id="PS50240"/>
    </source>
</evidence>
<evidence type="ECO:0000256" key="5">
    <source>
        <dbReference type="ARBA" id="ARBA00022801"/>
    </source>
</evidence>
<name>A0A7R8UZN7_HERIL</name>
<dbReference type="InterPro" id="IPR018114">
    <property type="entry name" value="TRYPSIN_HIS"/>
</dbReference>
<dbReference type="GO" id="GO:0005576">
    <property type="term" value="C:extracellular region"/>
    <property type="evidence" value="ECO:0007669"/>
    <property type="project" value="UniProtKB-SubCell"/>
</dbReference>
<dbReference type="PROSITE" id="PS00134">
    <property type="entry name" value="TRYPSIN_HIS"/>
    <property type="match status" value="1"/>
</dbReference>
<reference evidence="12 13" key="1">
    <citation type="submission" date="2020-11" db="EMBL/GenBank/DDBJ databases">
        <authorList>
            <person name="Wallbank WR R."/>
            <person name="Pardo Diaz C."/>
            <person name="Kozak K."/>
            <person name="Martin S."/>
            <person name="Jiggins C."/>
            <person name="Moest M."/>
            <person name="Warren A I."/>
            <person name="Generalovic N T."/>
            <person name="Byers J.R.P. K."/>
            <person name="Montejo-Kovacevich G."/>
            <person name="Yen C E."/>
        </authorList>
    </citation>
    <scope>NUCLEOTIDE SEQUENCE [LARGE SCALE GENOMIC DNA]</scope>
</reference>
<dbReference type="PANTHER" id="PTHR24256">
    <property type="entry name" value="TRYPTASE-RELATED"/>
    <property type="match status" value="1"/>
</dbReference>
<keyword evidence="3" id="KW-0645">Protease</keyword>
<evidence type="ECO:0000256" key="8">
    <source>
        <dbReference type="ARBA" id="ARBA00023157"/>
    </source>
</evidence>
<evidence type="ECO:0000313" key="12">
    <source>
        <dbReference type="EMBL" id="CAD7089441.1"/>
    </source>
</evidence>
<dbReference type="SMART" id="SM00020">
    <property type="entry name" value="Tryp_SPc"/>
    <property type="match status" value="1"/>
</dbReference>
<dbReference type="InterPro" id="IPR043504">
    <property type="entry name" value="Peptidase_S1_PA_chymotrypsin"/>
</dbReference>
<keyword evidence="6" id="KW-0720">Serine protease</keyword>
<accession>A0A7R8UZN7</accession>
<organism evidence="12 13">
    <name type="scientific">Hermetia illucens</name>
    <name type="common">Black soldier fly</name>
    <dbReference type="NCBI Taxonomy" id="343691"/>
    <lineage>
        <taxon>Eukaryota</taxon>
        <taxon>Metazoa</taxon>
        <taxon>Ecdysozoa</taxon>
        <taxon>Arthropoda</taxon>
        <taxon>Hexapoda</taxon>
        <taxon>Insecta</taxon>
        <taxon>Pterygota</taxon>
        <taxon>Neoptera</taxon>
        <taxon>Endopterygota</taxon>
        <taxon>Diptera</taxon>
        <taxon>Brachycera</taxon>
        <taxon>Stratiomyomorpha</taxon>
        <taxon>Stratiomyidae</taxon>
        <taxon>Hermetiinae</taxon>
        <taxon>Hermetia</taxon>
    </lineage>
</organism>
<gene>
    <name evidence="12" type="ORF">HERILL_LOCUS11989</name>
</gene>
<keyword evidence="5" id="KW-0378">Hydrolase</keyword>
<dbReference type="FunFam" id="2.40.10.10:FF:000146">
    <property type="entry name" value="Serine protease 53"/>
    <property type="match status" value="1"/>
</dbReference>
<dbReference type="InParanoid" id="A0A7R8UZN7"/>
<dbReference type="GO" id="GO:0006508">
    <property type="term" value="P:proteolysis"/>
    <property type="evidence" value="ECO:0007669"/>
    <property type="project" value="UniProtKB-KW"/>
</dbReference>
<evidence type="ECO:0000256" key="1">
    <source>
        <dbReference type="ARBA" id="ARBA00004613"/>
    </source>
</evidence>
<dbReference type="PRINTS" id="PR00722">
    <property type="entry name" value="CHYMOTRYPSIN"/>
</dbReference>
<evidence type="ECO:0000256" key="6">
    <source>
        <dbReference type="ARBA" id="ARBA00022825"/>
    </source>
</evidence>
<comment type="subcellular location">
    <subcellularLocation>
        <location evidence="1">Secreted</location>
    </subcellularLocation>
</comment>
<dbReference type="EMBL" id="LR899012">
    <property type="protein sequence ID" value="CAD7089441.1"/>
    <property type="molecule type" value="Genomic_DNA"/>
</dbReference>
<dbReference type="SUPFAM" id="SSF50494">
    <property type="entry name" value="Trypsin-like serine proteases"/>
    <property type="match status" value="1"/>
</dbReference>
<keyword evidence="2" id="KW-0964">Secreted</keyword>
<dbReference type="InterPro" id="IPR051487">
    <property type="entry name" value="Ser/Thr_Proteases_Immune/Dev"/>
</dbReference>
<keyword evidence="4 10" id="KW-0732">Signal</keyword>
<feature type="chain" id="PRO_5030715762" description="Peptidase S1 domain-containing protein" evidence="10">
    <location>
        <begin position="29"/>
        <end position="302"/>
    </location>
</feature>
<keyword evidence="8" id="KW-1015">Disulfide bond</keyword>
<dbReference type="AlphaFoldDB" id="A0A7R8UZN7"/>
<comment type="similarity">
    <text evidence="9">Belongs to the peptidase S1 family. CLIP subfamily.</text>
</comment>
<protein>
    <recommendedName>
        <fullName evidence="11">Peptidase S1 domain-containing protein</fullName>
    </recommendedName>
</protein>
<evidence type="ECO:0000256" key="10">
    <source>
        <dbReference type="SAM" id="SignalP"/>
    </source>
</evidence>
<sequence length="302" mass="32739">MTRAEVKLFRMGFRCALLLAFAVVYATASTVKPEERKCGVYKPGGLVKANGTPDPKHAGLGEFPWTVAIFKSNVITCAGSLIQPNVVLTAAHCVKDVKKEDLKIKAGLWNVNTKNQQYPSEERAVSQIVSHPEFVNDGKQIKNDIALIVLEKPFDLADHIGLACVAKKDHVEKSKVCYAAGWGKESQDGKAATVLKKMLLPTVTKEDCEKKLKTKTPNFTVPDNAICAGGDKASTCIGDGGAALTCQVEPPTENRYVQSGITSSGAGCVNEIPGVYTKVAAYRDWIDEQVRKLGLEPKRYTI</sequence>
<dbReference type="Proteomes" id="UP000594454">
    <property type="component" value="Chromosome 4"/>
</dbReference>
<keyword evidence="13" id="KW-1185">Reference proteome</keyword>
<dbReference type="CDD" id="cd00190">
    <property type="entry name" value="Tryp_SPc"/>
    <property type="match status" value="1"/>
</dbReference>
<evidence type="ECO:0000256" key="9">
    <source>
        <dbReference type="ARBA" id="ARBA00024195"/>
    </source>
</evidence>
<dbReference type="Pfam" id="PF00089">
    <property type="entry name" value="Trypsin"/>
    <property type="match status" value="1"/>
</dbReference>
<dbReference type="Gene3D" id="2.40.10.10">
    <property type="entry name" value="Trypsin-like serine proteases"/>
    <property type="match status" value="1"/>
</dbReference>
<dbReference type="PROSITE" id="PS50240">
    <property type="entry name" value="TRYPSIN_DOM"/>
    <property type="match status" value="1"/>
</dbReference>
<evidence type="ECO:0000313" key="13">
    <source>
        <dbReference type="Proteomes" id="UP000594454"/>
    </source>
</evidence>
<dbReference type="InterPro" id="IPR009003">
    <property type="entry name" value="Peptidase_S1_PA"/>
</dbReference>
<proteinExistence type="inferred from homology"/>
<evidence type="ECO:0000256" key="2">
    <source>
        <dbReference type="ARBA" id="ARBA00022525"/>
    </source>
</evidence>
<evidence type="ECO:0000256" key="7">
    <source>
        <dbReference type="ARBA" id="ARBA00023145"/>
    </source>
</evidence>
<evidence type="ECO:0000256" key="3">
    <source>
        <dbReference type="ARBA" id="ARBA00022670"/>
    </source>
</evidence>